<accession>A0A8S0XQB3</accession>
<keyword evidence="3" id="KW-1185">Reference proteome</keyword>
<evidence type="ECO:0000313" key="3">
    <source>
        <dbReference type="Proteomes" id="UP000467700"/>
    </source>
</evidence>
<evidence type="ECO:0000256" key="1">
    <source>
        <dbReference type="SAM" id="MobiDB-lite"/>
    </source>
</evidence>
<evidence type="ECO:0000313" key="2">
    <source>
        <dbReference type="EMBL" id="CAA7268483.1"/>
    </source>
</evidence>
<dbReference type="Gene3D" id="2.60.120.260">
    <property type="entry name" value="Galactose-binding domain-like"/>
    <property type="match status" value="1"/>
</dbReference>
<feature type="compositionally biased region" description="Low complexity" evidence="1">
    <location>
        <begin position="240"/>
        <end position="267"/>
    </location>
</feature>
<feature type="region of interest" description="Disordered" evidence="1">
    <location>
        <begin position="240"/>
        <end position="300"/>
    </location>
</feature>
<name>A0A8S0XQB3_CYCAE</name>
<dbReference type="EMBL" id="CACVBS010000068">
    <property type="protein sequence ID" value="CAA7268483.1"/>
    <property type="molecule type" value="Genomic_DNA"/>
</dbReference>
<sequence>MTSQWVMVDEADSSVQYGAGWTAHSNVQDNPGDWGPPFDGTEHTADTNTTVPLTFTGTSIIVLGKLDGNNATGRPDPYRDCILDGEDIPRCGYSTSFTGHWIFCNRQNIPDGQHTFTLTTSTTGARTISVDQFRYLASPTISIDNAKVQIDTDSERVQFLTSLPHSTGDDRPHPPNSLCARRTRLIDRVQALFAGCSGEPAQLARVTAGAGAGIFAGTAVEPFAIEGGADAAGVYPYSPTQTSPLTSPAATSTVPTTSNAASSSSRPDSGELPPPQYSDIAPLRGPPTVVPTTKGTVLAP</sequence>
<comment type="caution">
    <text evidence="2">The sequence shown here is derived from an EMBL/GenBank/DDBJ whole genome shotgun (WGS) entry which is preliminary data.</text>
</comment>
<dbReference type="AlphaFoldDB" id="A0A8S0XQB3"/>
<protein>
    <submittedName>
        <fullName evidence="2">Uncharacterized protein</fullName>
    </submittedName>
</protein>
<feature type="compositionally biased region" description="Low complexity" evidence="1">
    <location>
        <begin position="290"/>
        <end position="300"/>
    </location>
</feature>
<proteinExistence type="predicted"/>
<gene>
    <name evidence="2" type="ORF">AAE3_LOCUS10607</name>
</gene>
<dbReference type="Proteomes" id="UP000467700">
    <property type="component" value="Unassembled WGS sequence"/>
</dbReference>
<reference evidence="2 3" key="1">
    <citation type="submission" date="2020-01" db="EMBL/GenBank/DDBJ databases">
        <authorList>
            <person name="Gupta K D."/>
        </authorList>
    </citation>
    <scope>NUCLEOTIDE SEQUENCE [LARGE SCALE GENOMIC DNA]</scope>
</reference>
<dbReference type="OrthoDB" id="3052647at2759"/>
<organism evidence="2 3">
    <name type="scientific">Cyclocybe aegerita</name>
    <name type="common">Black poplar mushroom</name>
    <name type="synonym">Agrocybe aegerita</name>
    <dbReference type="NCBI Taxonomy" id="1973307"/>
    <lineage>
        <taxon>Eukaryota</taxon>
        <taxon>Fungi</taxon>
        <taxon>Dikarya</taxon>
        <taxon>Basidiomycota</taxon>
        <taxon>Agaricomycotina</taxon>
        <taxon>Agaricomycetes</taxon>
        <taxon>Agaricomycetidae</taxon>
        <taxon>Agaricales</taxon>
        <taxon>Agaricineae</taxon>
        <taxon>Bolbitiaceae</taxon>
        <taxon>Cyclocybe</taxon>
    </lineage>
</organism>